<keyword evidence="1" id="KW-0812">Transmembrane</keyword>
<dbReference type="EMBL" id="CP013068">
    <property type="protein sequence ID" value="ALV26603.1"/>
    <property type="molecule type" value="Genomic_DNA"/>
</dbReference>
<evidence type="ECO:0000313" key="3">
    <source>
        <dbReference type="Proteomes" id="UP000064921"/>
    </source>
</evidence>
<keyword evidence="1" id="KW-0472">Membrane</keyword>
<reference evidence="2 3" key="1">
    <citation type="submission" date="2015-10" db="EMBL/GenBank/DDBJ databases">
        <title>The world's first case of liver abscess caused by Pannonibacter phragmitetus.</title>
        <authorList>
            <person name="Ming D."/>
            <person name="Wang M."/>
            <person name="Zhou Y."/>
            <person name="Jiang T."/>
            <person name="Hu S."/>
        </authorList>
    </citation>
    <scope>NUCLEOTIDE SEQUENCE [LARGE SCALE GENOMIC DNA]</scope>
    <source>
        <strain evidence="2 3">31801</strain>
    </source>
</reference>
<keyword evidence="3" id="KW-1185">Reference proteome</keyword>
<organism evidence="2 3">
    <name type="scientific">Pannonibacter phragmitetus</name>
    <dbReference type="NCBI Taxonomy" id="121719"/>
    <lineage>
        <taxon>Bacteria</taxon>
        <taxon>Pseudomonadati</taxon>
        <taxon>Pseudomonadota</taxon>
        <taxon>Alphaproteobacteria</taxon>
        <taxon>Hyphomicrobiales</taxon>
        <taxon>Stappiaceae</taxon>
        <taxon>Pannonibacter</taxon>
    </lineage>
</organism>
<feature type="transmembrane region" description="Helical" evidence="1">
    <location>
        <begin position="96"/>
        <end position="117"/>
    </location>
</feature>
<dbReference type="Proteomes" id="UP000064921">
    <property type="component" value="Chromosome"/>
</dbReference>
<evidence type="ECO:0000256" key="1">
    <source>
        <dbReference type="SAM" id="Phobius"/>
    </source>
</evidence>
<dbReference type="AlphaFoldDB" id="A0A0U3N5U1"/>
<name>A0A0U3N5U1_9HYPH</name>
<feature type="transmembrane region" description="Helical" evidence="1">
    <location>
        <begin position="36"/>
        <end position="56"/>
    </location>
</feature>
<dbReference type="RefSeq" id="WP_058898301.1">
    <property type="nucleotide sequence ID" value="NZ_CP013068.1"/>
</dbReference>
<evidence type="ECO:0000313" key="2">
    <source>
        <dbReference type="EMBL" id="ALV26603.1"/>
    </source>
</evidence>
<dbReference type="STRING" id="121719.APZ00_05510"/>
<protein>
    <submittedName>
        <fullName evidence="2">Uncharacterized protein</fullName>
    </submittedName>
</protein>
<keyword evidence="1" id="KW-1133">Transmembrane helix</keyword>
<dbReference type="KEGG" id="pphr:APZ00_05510"/>
<proteinExistence type="predicted"/>
<feature type="transmembrane region" description="Helical" evidence="1">
    <location>
        <begin position="65"/>
        <end position="84"/>
    </location>
</feature>
<feature type="transmembrane region" description="Helical" evidence="1">
    <location>
        <begin position="7"/>
        <end position="24"/>
    </location>
</feature>
<sequence length="124" mass="13504">MFGRPVPIWLIIAFLGYGVASMARNLEPMLNGSQNYAIFDVAISVLTAALSVWLIAEIWVRGSRVVWLAGGILGAMVVLYGVKIVSLFSTSTPEEITAVSIFMVAVIAGWTAVVFYLRRYMSLG</sequence>
<accession>A0A0U3N5U1</accession>
<gene>
    <name evidence="2" type="ORF">APZ00_05510</name>
</gene>